<dbReference type="SUPFAM" id="SSF50249">
    <property type="entry name" value="Nucleic acid-binding proteins"/>
    <property type="match status" value="1"/>
</dbReference>
<dbReference type="AlphaFoldDB" id="A0A512NRZ2"/>
<reference evidence="2 3" key="1">
    <citation type="submission" date="2019-07" db="EMBL/GenBank/DDBJ databases">
        <title>Whole genome shotgun sequence of Reyranella soli NBRC 108950.</title>
        <authorList>
            <person name="Hosoyama A."/>
            <person name="Uohara A."/>
            <person name="Ohji S."/>
            <person name="Ichikawa N."/>
        </authorList>
    </citation>
    <scope>NUCLEOTIDE SEQUENCE [LARGE SCALE GENOMIC DNA]</scope>
    <source>
        <strain evidence="2 3">NBRC 108950</strain>
    </source>
</reference>
<comment type="caution">
    <text evidence="2">The sequence shown here is derived from an EMBL/GenBank/DDBJ whole genome shotgun (WGS) entry which is preliminary data.</text>
</comment>
<evidence type="ECO:0000256" key="1">
    <source>
        <dbReference type="SAM" id="MobiDB-lite"/>
    </source>
</evidence>
<dbReference type="InterPro" id="IPR012340">
    <property type="entry name" value="NA-bd_OB-fold"/>
</dbReference>
<dbReference type="Proteomes" id="UP000321058">
    <property type="component" value="Unassembled WGS sequence"/>
</dbReference>
<feature type="region of interest" description="Disordered" evidence="1">
    <location>
        <begin position="19"/>
        <end position="38"/>
    </location>
</feature>
<evidence type="ECO:0008006" key="4">
    <source>
        <dbReference type="Google" id="ProtNLM"/>
    </source>
</evidence>
<evidence type="ECO:0000313" key="2">
    <source>
        <dbReference type="EMBL" id="GEP61715.1"/>
    </source>
</evidence>
<dbReference type="RefSeq" id="WP_246159227.1">
    <property type="nucleotide sequence ID" value="NZ_BKAJ01000248.1"/>
</dbReference>
<organism evidence="2 3">
    <name type="scientific">Reyranella soli</name>
    <dbReference type="NCBI Taxonomy" id="1230389"/>
    <lineage>
        <taxon>Bacteria</taxon>
        <taxon>Pseudomonadati</taxon>
        <taxon>Pseudomonadota</taxon>
        <taxon>Alphaproteobacteria</taxon>
        <taxon>Hyphomicrobiales</taxon>
        <taxon>Reyranellaceae</taxon>
        <taxon>Reyranella</taxon>
    </lineage>
</organism>
<protein>
    <recommendedName>
        <fullName evidence="4">DNA ligase (ATP)</fullName>
    </recommendedName>
</protein>
<gene>
    <name evidence="2" type="ORF">RSO01_88810</name>
</gene>
<accession>A0A512NRZ2</accession>
<sequence length="204" mass="21900">MATTKRATLYVRVSTDKEAVENQATRADRDSPTSWMGGRGHLQRCRHQWRQGPAEAPVLAEETDGLLYTDHVAGNCPRYRAQACKLGLNGAISMRADRPYAPSDSGIWVKSKCLSREEFVVVGWTDPEGSRSHIGALLLVYYTDDGRLHYAGRVGTGMTEEGAEAAGWSTGAAEGGEDTACRSATAGQPVRLATETVQGALGEA</sequence>
<dbReference type="EMBL" id="BKAJ01000248">
    <property type="protein sequence ID" value="GEP61715.1"/>
    <property type="molecule type" value="Genomic_DNA"/>
</dbReference>
<feature type="compositionally biased region" description="Basic and acidic residues" evidence="1">
    <location>
        <begin position="19"/>
        <end position="31"/>
    </location>
</feature>
<dbReference type="Gene3D" id="2.40.50.140">
    <property type="entry name" value="Nucleic acid-binding proteins"/>
    <property type="match status" value="1"/>
</dbReference>
<keyword evidence="3" id="KW-1185">Reference proteome</keyword>
<proteinExistence type="predicted"/>
<evidence type="ECO:0000313" key="3">
    <source>
        <dbReference type="Proteomes" id="UP000321058"/>
    </source>
</evidence>
<name>A0A512NRZ2_9HYPH</name>